<dbReference type="Proteomes" id="UP000250275">
    <property type="component" value="Unassembled WGS sequence"/>
</dbReference>
<evidence type="ECO:0000313" key="2">
    <source>
        <dbReference type="Proteomes" id="UP000250275"/>
    </source>
</evidence>
<name>A0A310SAN0_9HYME</name>
<protein>
    <submittedName>
        <fullName evidence="1">Uncharacterized protein</fullName>
    </submittedName>
</protein>
<keyword evidence="2" id="KW-1185">Reference proteome</keyword>
<sequence>MEIAKSYAKAVPGRTRFPGNLANATSGWPRSTNLLERVNAIRLNENEWTGSAIKRSVATRRREDLDSVPREFIVVRGYGSQAESGMQLDRRLAISRTPTTLMREMGCGRRDARRFEGLGTIVAID</sequence>
<proteinExistence type="predicted"/>
<dbReference type="EMBL" id="KQ765222">
    <property type="protein sequence ID" value="OAD54073.1"/>
    <property type="molecule type" value="Genomic_DNA"/>
</dbReference>
<evidence type="ECO:0000313" key="1">
    <source>
        <dbReference type="EMBL" id="OAD54073.1"/>
    </source>
</evidence>
<reference evidence="1 2" key="1">
    <citation type="submission" date="2015-07" db="EMBL/GenBank/DDBJ databases">
        <title>The genome of Eufriesea mexicana.</title>
        <authorList>
            <person name="Pan H."/>
            <person name="Kapheim K."/>
        </authorList>
    </citation>
    <scope>NUCLEOTIDE SEQUENCE [LARGE SCALE GENOMIC DNA]</scope>
    <source>
        <strain evidence="1">0111107269</strain>
        <tissue evidence="1">Whole body</tissue>
    </source>
</reference>
<dbReference type="AlphaFoldDB" id="A0A310SAN0"/>
<gene>
    <name evidence="1" type="ORF">WN48_08407</name>
</gene>
<accession>A0A310SAN0</accession>
<organism evidence="1 2">
    <name type="scientific">Eufriesea mexicana</name>
    <dbReference type="NCBI Taxonomy" id="516756"/>
    <lineage>
        <taxon>Eukaryota</taxon>
        <taxon>Metazoa</taxon>
        <taxon>Ecdysozoa</taxon>
        <taxon>Arthropoda</taxon>
        <taxon>Hexapoda</taxon>
        <taxon>Insecta</taxon>
        <taxon>Pterygota</taxon>
        <taxon>Neoptera</taxon>
        <taxon>Endopterygota</taxon>
        <taxon>Hymenoptera</taxon>
        <taxon>Apocrita</taxon>
        <taxon>Aculeata</taxon>
        <taxon>Apoidea</taxon>
        <taxon>Anthophila</taxon>
        <taxon>Apidae</taxon>
        <taxon>Eufriesea</taxon>
    </lineage>
</organism>